<dbReference type="Proteomes" id="UP000199672">
    <property type="component" value="Unassembled WGS sequence"/>
</dbReference>
<comment type="pathway">
    <text evidence="1">Amino-acid degradation; L-proline degradation into L-glutamate; L-glutamate from L-proline: step 2/2.</text>
</comment>
<dbReference type="GO" id="GO:0004657">
    <property type="term" value="F:proline dehydrogenase activity"/>
    <property type="evidence" value="ECO:0007669"/>
    <property type="project" value="UniProtKB-ARBA"/>
</dbReference>
<evidence type="ECO:0000256" key="5">
    <source>
        <dbReference type="ARBA" id="ARBA00023027"/>
    </source>
</evidence>
<dbReference type="InterPro" id="IPR016161">
    <property type="entry name" value="Ald_DH/histidinol_DH"/>
</dbReference>
<comment type="catalytic activity">
    <reaction evidence="8">
        <text>L-glutamate 5-semialdehyde + NAD(+) + H2O = L-glutamate + NADH + 2 H(+)</text>
        <dbReference type="Rhea" id="RHEA:30235"/>
        <dbReference type="ChEBI" id="CHEBI:15377"/>
        <dbReference type="ChEBI" id="CHEBI:15378"/>
        <dbReference type="ChEBI" id="CHEBI:29985"/>
        <dbReference type="ChEBI" id="CHEBI:57540"/>
        <dbReference type="ChEBI" id="CHEBI:57945"/>
        <dbReference type="ChEBI" id="CHEBI:58066"/>
        <dbReference type="EC" id="1.2.1.88"/>
    </reaction>
</comment>
<evidence type="ECO:0000256" key="2">
    <source>
        <dbReference type="ARBA" id="ARBA00009986"/>
    </source>
</evidence>
<evidence type="ECO:0000256" key="3">
    <source>
        <dbReference type="ARBA" id="ARBA00012884"/>
    </source>
</evidence>
<dbReference type="Gene3D" id="3.40.605.10">
    <property type="entry name" value="Aldehyde Dehydrogenase, Chain A, domain 1"/>
    <property type="match status" value="1"/>
</dbReference>
<dbReference type="FunFam" id="3.40.309.10:FF:000005">
    <property type="entry name" value="1-pyrroline-5-carboxylate dehydrogenase 1"/>
    <property type="match status" value="1"/>
</dbReference>
<dbReference type="STRING" id="739143.SAMN05216297_104117"/>
<dbReference type="OrthoDB" id="9762913at2"/>
<dbReference type="SUPFAM" id="SSF53720">
    <property type="entry name" value="ALDH-like"/>
    <property type="match status" value="1"/>
</dbReference>
<gene>
    <name evidence="12" type="ORF">SAMN05216297_104117</name>
</gene>
<dbReference type="EC" id="1.2.1.88" evidence="3"/>
<evidence type="ECO:0000313" key="13">
    <source>
        <dbReference type="Proteomes" id="UP000199672"/>
    </source>
</evidence>
<dbReference type="InterPro" id="IPR016162">
    <property type="entry name" value="Ald_DH_N"/>
</dbReference>
<dbReference type="FunFam" id="3.40.605.10:FF:000006">
    <property type="entry name" value="1-pyrroline-5-carboxylate dehydrogenase"/>
    <property type="match status" value="1"/>
</dbReference>
<dbReference type="Pfam" id="PF00171">
    <property type="entry name" value="Aldedh"/>
    <property type="match status" value="1"/>
</dbReference>
<organism evidence="12 13">
    <name type="scientific">Flavobacterium phragmitis</name>
    <dbReference type="NCBI Taxonomy" id="739143"/>
    <lineage>
        <taxon>Bacteria</taxon>
        <taxon>Pseudomonadati</taxon>
        <taxon>Bacteroidota</taxon>
        <taxon>Flavobacteriia</taxon>
        <taxon>Flavobacteriales</taxon>
        <taxon>Flavobacteriaceae</taxon>
        <taxon>Flavobacterium</taxon>
    </lineage>
</organism>
<evidence type="ECO:0000256" key="1">
    <source>
        <dbReference type="ARBA" id="ARBA00004786"/>
    </source>
</evidence>
<feature type="domain" description="Aldehyde dehydrogenase" evidence="11">
    <location>
        <begin position="57"/>
        <end position="512"/>
    </location>
</feature>
<reference evidence="13" key="1">
    <citation type="submission" date="2016-10" db="EMBL/GenBank/DDBJ databases">
        <authorList>
            <person name="Varghese N."/>
            <person name="Submissions S."/>
        </authorList>
    </citation>
    <scope>NUCLEOTIDE SEQUENCE [LARGE SCALE GENOMIC DNA]</scope>
    <source>
        <strain evidence="13">CGMCC 1.10370</strain>
    </source>
</reference>
<evidence type="ECO:0000256" key="7">
    <source>
        <dbReference type="ARBA" id="ARBA00032259"/>
    </source>
</evidence>
<dbReference type="Gene3D" id="3.40.309.10">
    <property type="entry name" value="Aldehyde Dehydrogenase, Chain A, domain 2"/>
    <property type="match status" value="1"/>
</dbReference>
<dbReference type="InterPro" id="IPR016163">
    <property type="entry name" value="Ald_DH_C"/>
</dbReference>
<dbReference type="NCBIfam" id="TIGR01236">
    <property type="entry name" value="D1pyr5carbox1"/>
    <property type="match status" value="1"/>
</dbReference>
<dbReference type="UniPathway" id="UPA00261">
    <property type="reaction ID" value="UER00374"/>
</dbReference>
<evidence type="ECO:0000256" key="10">
    <source>
        <dbReference type="RuleBase" id="RU003345"/>
    </source>
</evidence>
<dbReference type="InterPro" id="IPR016160">
    <property type="entry name" value="Ald_DH_CS_CYS"/>
</dbReference>
<dbReference type="InterPro" id="IPR029510">
    <property type="entry name" value="Ald_DH_CS_GLU"/>
</dbReference>
<evidence type="ECO:0000313" key="12">
    <source>
        <dbReference type="EMBL" id="SFD08468.1"/>
    </source>
</evidence>
<dbReference type="PANTHER" id="PTHR42862:SF1">
    <property type="entry name" value="DELTA-1-PYRROLINE-5-CARBOXYLATE DEHYDROGENASE 2, ISOFORM A-RELATED"/>
    <property type="match status" value="1"/>
</dbReference>
<sequence length="541" mass="59608">MLKGFFHVPKAVNEPVKGYAPNSPEKAAVQAAYTTMWNSQIDVPLYIGNEEIRTGNTRNITAPHDHKHIVGKYHLAEKQHIEKAIANALEARKAWANMAWEQRAAIFLKAAELIAGPYRARINAATMIGQSKNIHQAEIDSSCELIDFLRYNVEFMTQIYNDQPKSDSSVWNRVEYRPLEGFVYAITPFNFTAIAANLPASAAMMGNVVVWKPSDSQVFSAKVIIDVFKEAGVPDGVINVVFGDALMITDTVLASRDFAGVHFTGSTHVFKDIWAKIGANIHNYKTYPRIVGETGGKDFIIAHPSANVKQVVTGITRGAFEFQGQKCSAASRAYIPQSLWPAVKEQLIADVKSMKMGSPEDFGNFITAVIHEGSFDKLASYIDQAKKDADAEIIVGGNYDKSVGYFVEPTVIVTTNPKYTTMETELFGPVITIYVYEDAKWEEALELVDTTSEYALTGAVFSQDRYAIEVATTKLQNAAGNFYINDKPTGAVVGMQPFGGARASGTNDKAGSALNLLRWASPRTIKETFVTPEDYRYPFLG</sequence>
<dbReference type="EMBL" id="FOMH01000004">
    <property type="protein sequence ID" value="SFD08468.1"/>
    <property type="molecule type" value="Genomic_DNA"/>
</dbReference>
<evidence type="ECO:0000256" key="8">
    <source>
        <dbReference type="ARBA" id="ARBA00048142"/>
    </source>
</evidence>
<evidence type="ECO:0000259" key="11">
    <source>
        <dbReference type="Pfam" id="PF00171"/>
    </source>
</evidence>
<keyword evidence="4 10" id="KW-0560">Oxidoreductase</keyword>
<dbReference type="GO" id="GO:0010133">
    <property type="term" value="P:L-proline catabolic process to L-glutamate"/>
    <property type="evidence" value="ECO:0007669"/>
    <property type="project" value="UniProtKB-UniPathway"/>
</dbReference>
<feature type="active site" evidence="9">
    <location>
        <position position="293"/>
    </location>
</feature>
<protein>
    <recommendedName>
        <fullName evidence="7">L-glutamate gamma-semialdehyde dehydrogenase</fullName>
        <ecNumber evidence="3">1.2.1.88</ecNumber>
    </recommendedName>
    <alternativeName>
        <fullName evidence="7">L-glutamate gamma-semialdehyde dehydrogenase</fullName>
    </alternativeName>
</protein>
<evidence type="ECO:0000256" key="4">
    <source>
        <dbReference type="ARBA" id="ARBA00023002"/>
    </source>
</evidence>
<dbReference type="GO" id="GO:0009898">
    <property type="term" value="C:cytoplasmic side of plasma membrane"/>
    <property type="evidence" value="ECO:0007669"/>
    <property type="project" value="TreeGrafter"/>
</dbReference>
<proteinExistence type="inferred from homology"/>
<dbReference type="InterPro" id="IPR050485">
    <property type="entry name" value="Proline_metab_enzyme"/>
</dbReference>
<dbReference type="PANTHER" id="PTHR42862">
    <property type="entry name" value="DELTA-1-PYRROLINE-5-CARBOXYLATE DEHYDROGENASE 1, ISOFORM A-RELATED"/>
    <property type="match status" value="1"/>
</dbReference>
<name>A0A1I1PLA9_9FLAO</name>
<dbReference type="GO" id="GO:0003842">
    <property type="term" value="F:L-glutamate gamma-semialdehyde dehydrogenase activity"/>
    <property type="evidence" value="ECO:0007669"/>
    <property type="project" value="UniProtKB-EC"/>
</dbReference>
<dbReference type="PROSITE" id="PS00070">
    <property type="entry name" value="ALDEHYDE_DEHYDR_CYS"/>
    <property type="match status" value="1"/>
</dbReference>
<dbReference type="CDD" id="cd07123">
    <property type="entry name" value="ALDH_F4-17_P5CDH"/>
    <property type="match status" value="1"/>
</dbReference>
<accession>A0A1I1PLA9</accession>
<dbReference type="AlphaFoldDB" id="A0A1I1PLA9"/>
<dbReference type="InterPro" id="IPR005931">
    <property type="entry name" value="P5CDH/ALDH4A1"/>
</dbReference>
<dbReference type="RefSeq" id="WP_091492503.1">
    <property type="nucleotide sequence ID" value="NZ_FOMH01000004.1"/>
</dbReference>
<keyword evidence="13" id="KW-1185">Reference proteome</keyword>
<comment type="similarity">
    <text evidence="2 10">Belongs to the aldehyde dehydrogenase family.</text>
</comment>
<keyword evidence="6" id="KW-0642">Proline metabolism</keyword>
<dbReference type="PROSITE" id="PS00687">
    <property type="entry name" value="ALDEHYDE_DEHYDR_GLU"/>
    <property type="match status" value="1"/>
</dbReference>
<evidence type="ECO:0000256" key="9">
    <source>
        <dbReference type="PROSITE-ProRule" id="PRU10007"/>
    </source>
</evidence>
<evidence type="ECO:0000256" key="6">
    <source>
        <dbReference type="ARBA" id="ARBA00023062"/>
    </source>
</evidence>
<keyword evidence="5" id="KW-0520">NAD</keyword>
<dbReference type="InterPro" id="IPR015590">
    <property type="entry name" value="Aldehyde_DH_dom"/>
</dbReference>